<evidence type="ECO:0000256" key="12">
    <source>
        <dbReference type="ARBA" id="ARBA00063979"/>
    </source>
</evidence>
<feature type="region of interest" description="Disordered" evidence="16">
    <location>
        <begin position="234"/>
        <end position="316"/>
    </location>
</feature>
<dbReference type="PROSITE" id="PS50294">
    <property type="entry name" value="WD_REPEATS_REGION"/>
    <property type="match status" value="4"/>
</dbReference>
<comment type="subunit">
    <text evidence="12">Part of the core of STRIPAK complexes composed of PP2A catalytic and scaffolding subunits, the striatins (PP2A regulatory subunits), the striatin-associated proteins MOB4, STRIP1 and STRIP2, PDCD10 and members of the STE20 kinases, such as STK24 and STK26. Interacts with CTTNBP2; this interaction may regulate dendritic spine distribution of STRN. Activation of glutamate receptors weakens the interaction with CTTNBP2.</text>
</comment>
<evidence type="ECO:0000256" key="7">
    <source>
        <dbReference type="ARBA" id="ARBA00022737"/>
    </source>
</evidence>
<dbReference type="InterPro" id="IPR019775">
    <property type="entry name" value="WD40_repeat_CS"/>
</dbReference>
<name>A0A3B4YWI5_SERLL</name>
<evidence type="ECO:0000313" key="18">
    <source>
        <dbReference type="Ensembl" id="ENSSLDP00000032551.1"/>
    </source>
</evidence>
<evidence type="ECO:0000256" key="9">
    <source>
        <dbReference type="ARBA" id="ARBA00023018"/>
    </source>
</evidence>
<dbReference type="GO" id="GO:0051721">
    <property type="term" value="F:protein phosphatase 2A binding"/>
    <property type="evidence" value="ECO:0007669"/>
    <property type="project" value="TreeGrafter"/>
</dbReference>
<keyword evidence="10 15" id="KW-0175">Coiled coil</keyword>
<feature type="compositionally biased region" description="Acidic residues" evidence="16">
    <location>
        <begin position="236"/>
        <end position="246"/>
    </location>
</feature>
<feature type="coiled-coil region" evidence="15">
    <location>
        <begin position="60"/>
        <end position="108"/>
    </location>
</feature>
<feature type="compositionally biased region" description="Basic and acidic residues" evidence="16">
    <location>
        <begin position="247"/>
        <end position="257"/>
    </location>
</feature>
<dbReference type="InterPro" id="IPR013258">
    <property type="entry name" value="Striatin_N"/>
</dbReference>
<dbReference type="FunFam" id="2.130.10.10:FF:000079">
    <property type="entry name" value="striatin isoform X1"/>
    <property type="match status" value="1"/>
</dbReference>
<dbReference type="Pfam" id="PF00400">
    <property type="entry name" value="WD40"/>
    <property type="match status" value="5"/>
</dbReference>
<dbReference type="GeneTree" id="ENSGT00950000183095"/>
<evidence type="ECO:0000256" key="1">
    <source>
        <dbReference type="ARBA" id="ARBA00004496"/>
    </source>
</evidence>
<evidence type="ECO:0000256" key="6">
    <source>
        <dbReference type="ARBA" id="ARBA00022574"/>
    </source>
</evidence>
<dbReference type="InterPro" id="IPR001680">
    <property type="entry name" value="WD40_rpt"/>
</dbReference>
<dbReference type="Gene3D" id="2.130.10.10">
    <property type="entry name" value="YVTN repeat-like/Quinoprotein amine dehydrogenase"/>
    <property type="match status" value="3"/>
</dbReference>
<keyword evidence="7" id="KW-0677">Repeat</keyword>
<dbReference type="PRINTS" id="PR00320">
    <property type="entry name" value="GPROTEINBRPT"/>
</dbReference>
<evidence type="ECO:0000256" key="10">
    <source>
        <dbReference type="ARBA" id="ARBA00023054"/>
    </source>
</evidence>
<keyword evidence="6 14" id="KW-0853">WD repeat</keyword>
<sequence>MDEQAGPGVFFNNNNNSVLPGGGKGPLPDGDAGEAARAQYSIPGILHFLQHEWARFEVERAQWEVERAELQAQIAFLQGERKGQENLKKDLVRRIKMLEYALKQERAKYHKLKYGTELNQGDMKPPSYDSDEANENETSGSLNNQLSWKQGRQLLRQYLQEVGYTDTILDVKSQRVRALLGLAGDGGGRTGERTSTEPLVNGTDSKGMGTRGKAELSDTSAVLEAFKFIENAAAEFSDEDEEEDSEGKDRTHVESRTILRKKTPSSSSPASMDTTEDPDTEEALKGFDFLSSPDEMDTSPESRGTGDGTDWGPNRSKLQDMLANLRDAEDLSHMQPPSTPQSRPNVVREHDGNRPDEVEALTFPPTSGKSFIMGTDEAMESELGLGELAGLTVANEADSLAYDIGNNKDAMRKTWNPKFTLRSHFDGIRALVFHPVEPVLVTASEDHTLKMWNLQKTAPAKKSTSLDVEPIYTFRAHRGAVLSVVMSSTGEQCFSGGVDGTIQCWNTPNPNIDPYDSYDPSVLRGALSGHTDSVWGLVYSSAHQRLLSCSADGTVRLWDANTTSPALAVFNENKKLGVPSSVDLVCSEPAHLVTSFTNGQIGLFNMETRQLVLSLESNLEPGTPCQINKVLSHPTLPITITAQEDRHIKFFDNNSGKLIHSMVAHLDAVTSLAVDPNGLYLMSGSHDCSIRLWNLESKTCIQEFTAHRKKFEESIHDVAFHPSKCYIASAGADALAKVFV</sequence>
<dbReference type="InterPro" id="IPR051488">
    <property type="entry name" value="WD_repeat_striatin"/>
</dbReference>
<feature type="compositionally biased region" description="Polar residues" evidence="16">
    <location>
        <begin position="264"/>
        <end position="273"/>
    </location>
</feature>
<feature type="region of interest" description="Disordered" evidence="16">
    <location>
        <begin position="185"/>
        <end position="214"/>
    </location>
</feature>
<evidence type="ECO:0000256" key="11">
    <source>
        <dbReference type="ARBA" id="ARBA00023273"/>
    </source>
</evidence>
<evidence type="ECO:0000256" key="4">
    <source>
        <dbReference type="ARBA" id="ARBA00022490"/>
    </source>
</evidence>
<dbReference type="InterPro" id="IPR036322">
    <property type="entry name" value="WD40_repeat_dom_sf"/>
</dbReference>
<reference evidence="18" key="1">
    <citation type="submission" date="2025-08" db="UniProtKB">
        <authorList>
            <consortium name="Ensembl"/>
        </authorList>
    </citation>
    <scope>IDENTIFICATION</scope>
</reference>
<organism evidence="18 19">
    <name type="scientific">Seriola lalandi dorsalis</name>
    <dbReference type="NCBI Taxonomy" id="1841481"/>
    <lineage>
        <taxon>Eukaryota</taxon>
        <taxon>Metazoa</taxon>
        <taxon>Chordata</taxon>
        <taxon>Craniata</taxon>
        <taxon>Vertebrata</taxon>
        <taxon>Euteleostomi</taxon>
        <taxon>Actinopterygii</taxon>
        <taxon>Neopterygii</taxon>
        <taxon>Teleostei</taxon>
        <taxon>Neoteleostei</taxon>
        <taxon>Acanthomorphata</taxon>
        <taxon>Carangaria</taxon>
        <taxon>Carangiformes</taxon>
        <taxon>Carangidae</taxon>
        <taxon>Seriola</taxon>
    </lineage>
</organism>
<comment type="subcellular location">
    <subcellularLocation>
        <location evidence="2">Cell projection</location>
        <location evidence="2">Dendritic spine</location>
    </subcellularLocation>
    <subcellularLocation>
        <location evidence="1">Cytoplasm</location>
    </subcellularLocation>
</comment>
<dbReference type="PROSITE" id="PS00678">
    <property type="entry name" value="WD_REPEATS_1"/>
    <property type="match status" value="3"/>
</dbReference>
<proteinExistence type="inferred from homology"/>
<dbReference type="GeneID" id="111658946"/>
<keyword evidence="19" id="KW-1185">Reference proteome</keyword>
<evidence type="ECO:0000256" key="5">
    <source>
        <dbReference type="ARBA" id="ARBA00022553"/>
    </source>
</evidence>
<dbReference type="AlphaFoldDB" id="A0A3B4YWI5"/>
<dbReference type="Ensembl" id="ENSSLDT00000033473.1">
    <property type="protein sequence ID" value="ENSSLDP00000032551.1"/>
    <property type="gene ID" value="ENSSLDG00000024975.1"/>
</dbReference>
<dbReference type="Proteomes" id="UP000261360">
    <property type="component" value="Unplaced"/>
</dbReference>
<dbReference type="InterPro" id="IPR015943">
    <property type="entry name" value="WD40/YVTN_repeat-like_dom_sf"/>
</dbReference>
<feature type="repeat" description="WD" evidence="14">
    <location>
        <begin position="527"/>
        <end position="568"/>
    </location>
</feature>
<feature type="repeat" description="WD" evidence="14">
    <location>
        <begin position="421"/>
        <end position="462"/>
    </location>
</feature>
<dbReference type="Gene3D" id="1.20.5.300">
    <property type="match status" value="1"/>
</dbReference>
<dbReference type="RefSeq" id="XP_023267443.1">
    <property type="nucleotide sequence ID" value="XM_023411675.1"/>
</dbReference>
<keyword evidence="8" id="KW-0112">Calmodulin-binding</keyword>
<evidence type="ECO:0000256" key="14">
    <source>
        <dbReference type="PROSITE-ProRule" id="PRU00221"/>
    </source>
</evidence>
<protein>
    <recommendedName>
        <fullName evidence="13">Striatin</fullName>
    </recommendedName>
</protein>
<evidence type="ECO:0000256" key="16">
    <source>
        <dbReference type="SAM" id="MobiDB-lite"/>
    </source>
</evidence>
<dbReference type="GO" id="GO:0005737">
    <property type="term" value="C:cytoplasm"/>
    <property type="evidence" value="ECO:0007669"/>
    <property type="project" value="UniProtKB-SubCell"/>
</dbReference>
<keyword evidence="9" id="KW-0770">Synapse</keyword>
<dbReference type="FunFam" id="2.130.10.10:FF:000058">
    <property type="entry name" value="striatin isoform X1"/>
    <property type="match status" value="1"/>
</dbReference>
<comment type="similarity">
    <text evidence="3">Belongs to the WD repeat striatin family.</text>
</comment>
<feature type="region of interest" description="Disordered" evidence="16">
    <location>
        <begin position="117"/>
        <end position="143"/>
    </location>
</feature>
<evidence type="ECO:0000313" key="19">
    <source>
        <dbReference type="Proteomes" id="UP000261360"/>
    </source>
</evidence>
<dbReference type="GO" id="GO:0070016">
    <property type="term" value="F:armadillo repeat domain binding"/>
    <property type="evidence" value="ECO:0007669"/>
    <property type="project" value="TreeGrafter"/>
</dbReference>
<dbReference type="GO" id="GO:0044877">
    <property type="term" value="F:protein-containing complex binding"/>
    <property type="evidence" value="ECO:0007669"/>
    <property type="project" value="TreeGrafter"/>
</dbReference>
<dbReference type="PANTHER" id="PTHR15653">
    <property type="entry name" value="STRIATIN"/>
    <property type="match status" value="1"/>
</dbReference>
<dbReference type="Pfam" id="PF08232">
    <property type="entry name" value="Striatin"/>
    <property type="match status" value="1"/>
</dbReference>
<dbReference type="CDD" id="cd00200">
    <property type="entry name" value="WD40"/>
    <property type="match status" value="1"/>
</dbReference>
<feature type="region of interest" description="Disordered" evidence="16">
    <location>
        <begin position="330"/>
        <end position="352"/>
    </location>
</feature>
<feature type="domain" description="Striatin N-terminal" evidence="17">
    <location>
        <begin position="42"/>
        <end position="169"/>
    </location>
</feature>
<evidence type="ECO:0000256" key="13">
    <source>
        <dbReference type="ARBA" id="ARBA00073140"/>
    </source>
</evidence>
<dbReference type="PANTHER" id="PTHR15653:SF2">
    <property type="entry name" value="STRIATIN"/>
    <property type="match status" value="1"/>
</dbReference>
<dbReference type="GO" id="GO:0032991">
    <property type="term" value="C:protein-containing complex"/>
    <property type="evidence" value="ECO:0007669"/>
    <property type="project" value="UniProtKB-ARBA"/>
</dbReference>
<dbReference type="InterPro" id="IPR020472">
    <property type="entry name" value="WD40_PAC1"/>
</dbReference>
<keyword evidence="4" id="KW-0963">Cytoplasm</keyword>
<dbReference type="SUPFAM" id="SSF50978">
    <property type="entry name" value="WD40 repeat-like"/>
    <property type="match status" value="1"/>
</dbReference>
<dbReference type="GO" id="GO:0043197">
    <property type="term" value="C:dendritic spine"/>
    <property type="evidence" value="ECO:0007669"/>
    <property type="project" value="UniProtKB-SubCell"/>
</dbReference>
<keyword evidence="11" id="KW-0966">Cell projection</keyword>
<reference evidence="18" key="2">
    <citation type="submission" date="2025-09" db="UniProtKB">
        <authorList>
            <consortium name="Ensembl"/>
        </authorList>
    </citation>
    <scope>IDENTIFICATION</scope>
</reference>
<dbReference type="PROSITE" id="PS50082">
    <property type="entry name" value="WD_REPEATS_2"/>
    <property type="match status" value="4"/>
</dbReference>
<dbReference type="FunFam" id="2.130.10.10:FF:000211">
    <property type="entry name" value="striatin isoform X1"/>
    <property type="match status" value="1"/>
</dbReference>
<dbReference type="SMART" id="SM00320">
    <property type="entry name" value="WD40"/>
    <property type="match status" value="6"/>
</dbReference>
<keyword evidence="5" id="KW-0597">Phosphoprotein</keyword>
<feature type="region of interest" description="Disordered" evidence="16">
    <location>
        <begin position="1"/>
        <end position="34"/>
    </location>
</feature>
<evidence type="ECO:0000256" key="2">
    <source>
        <dbReference type="ARBA" id="ARBA00004552"/>
    </source>
</evidence>
<evidence type="ECO:0000256" key="8">
    <source>
        <dbReference type="ARBA" id="ARBA00022860"/>
    </source>
</evidence>
<feature type="repeat" description="WD" evidence="14">
    <location>
        <begin position="474"/>
        <end position="506"/>
    </location>
</feature>
<evidence type="ECO:0000259" key="17">
    <source>
        <dbReference type="Pfam" id="PF08232"/>
    </source>
</evidence>
<accession>A0A3B4YWI5</accession>
<evidence type="ECO:0000256" key="3">
    <source>
        <dbReference type="ARBA" id="ARBA00009616"/>
    </source>
</evidence>
<dbReference type="FunFam" id="1.20.5.300:FF:000001">
    <property type="entry name" value="striatin isoform X1"/>
    <property type="match status" value="1"/>
</dbReference>
<feature type="repeat" description="WD" evidence="14">
    <location>
        <begin position="662"/>
        <end position="703"/>
    </location>
</feature>
<evidence type="ECO:0000256" key="15">
    <source>
        <dbReference type="SAM" id="Coils"/>
    </source>
</evidence>
<dbReference type="GO" id="GO:0005516">
    <property type="term" value="F:calmodulin binding"/>
    <property type="evidence" value="ECO:0007669"/>
    <property type="project" value="UniProtKB-KW"/>
</dbReference>